<sequence length="460" mass="52035">NPNQNKNTPTTFNLLFRFILLTIYYLFDSSNMKLSPIHALAGFMVPSISADQVLNAFGEPSYGVDVSFPVHYGYVLDKNDPQQPLGDRQALYDDFMKGCREFYGRRGSSCDVTEEDRWAMSLRQPASMQNYTDTGFKKVRAPEKVFELLSNHWKNNHDMKEKEVWPTGNTYVNYWKSPTYMVNVEDTKLRGAGYNLKRKIWEGVKPILEEWTGMELEPSSMYGVREYTRGAILSPHADRMPLISSCIINVAQDVEEDWPLEVFGRDGLAYNVTMQPGDMVLYESHSLIHGRPFPLKGNYFANIFIHFRPTGKLIRDRETPVLTDEGSEGMPIYILRGSPEGNKWMQEHGVVVESPAAAPLDEVAHAASVGDMDILSYYATANKDLLHKEDVNGWKPIHEAARGGHQNAIELLIKYGAHVNDRAGRYGPSVLSLVVQNHGRDHPLVNYLTNLGALEIGEEL</sequence>
<dbReference type="InterPro" id="IPR036770">
    <property type="entry name" value="Ankyrin_rpt-contain_sf"/>
</dbReference>
<evidence type="ECO:0000256" key="2">
    <source>
        <dbReference type="ARBA" id="ARBA00023043"/>
    </source>
</evidence>
<dbReference type="Gene3D" id="1.25.40.20">
    <property type="entry name" value="Ankyrin repeat-containing domain"/>
    <property type="match status" value="1"/>
</dbReference>
<evidence type="ECO:0000256" key="3">
    <source>
        <dbReference type="PROSITE-ProRule" id="PRU00023"/>
    </source>
</evidence>
<gene>
    <name evidence="5" type="ORF">HJC23_005006</name>
</gene>
<dbReference type="Proteomes" id="UP001516023">
    <property type="component" value="Unassembled WGS sequence"/>
</dbReference>
<evidence type="ECO:0000313" key="5">
    <source>
        <dbReference type="EMBL" id="KAL3798353.1"/>
    </source>
</evidence>
<keyword evidence="2 3" id="KW-0040">ANK repeat</keyword>
<organism evidence="5 6">
    <name type="scientific">Cyclotella cryptica</name>
    <dbReference type="NCBI Taxonomy" id="29204"/>
    <lineage>
        <taxon>Eukaryota</taxon>
        <taxon>Sar</taxon>
        <taxon>Stramenopiles</taxon>
        <taxon>Ochrophyta</taxon>
        <taxon>Bacillariophyta</taxon>
        <taxon>Coscinodiscophyceae</taxon>
        <taxon>Thalassiosirophycidae</taxon>
        <taxon>Stephanodiscales</taxon>
        <taxon>Stephanodiscaceae</taxon>
        <taxon>Cyclotella</taxon>
    </lineage>
</organism>
<dbReference type="SUPFAM" id="SSF48403">
    <property type="entry name" value="Ankyrin repeat"/>
    <property type="match status" value="1"/>
</dbReference>
<dbReference type="SMART" id="SM00248">
    <property type="entry name" value="ANK"/>
    <property type="match status" value="2"/>
</dbReference>
<evidence type="ECO:0000256" key="1">
    <source>
        <dbReference type="ARBA" id="ARBA00022737"/>
    </source>
</evidence>
<keyword evidence="4" id="KW-0472">Membrane</keyword>
<feature type="repeat" description="ANK" evidence="3">
    <location>
        <begin position="392"/>
        <end position="424"/>
    </location>
</feature>
<dbReference type="InterPro" id="IPR002110">
    <property type="entry name" value="Ankyrin_rpt"/>
</dbReference>
<keyword evidence="6" id="KW-1185">Reference proteome</keyword>
<accession>A0ABD3QD69</accession>
<feature type="non-terminal residue" evidence="5">
    <location>
        <position position="1"/>
    </location>
</feature>
<comment type="caution">
    <text evidence="5">The sequence shown here is derived from an EMBL/GenBank/DDBJ whole genome shotgun (WGS) entry which is preliminary data.</text>
</comment>
<dbReference type="AlphaFoldDB" id="A0ABD3QD69"/>
<dbReference type="PROSITE" id="PS50088">
    <property type="entry name" value="ANK_REPEAT"/>
    <property type="match status" value="1"/>
</dbReference>
<dbReference type="PROSITE" id="PS50297">
    <property type="entry name" value="ANK_REP_REGION"/>
    <property type="match status" value="1"/>
</dbReference>
<feature type="transmembrane region" description="Helical" evidence="4">
    <location>
        <begin position="12"/>
        <end position="27"/>
    </location>
</feature>
<evidence type="ECO:0000313" key="6">
    <source>
        <dbReference type="Proteomes" id="UP001516023"/>
    </source>
</evidence>
<keyword evidence="1" id="KW-0677">Repeat</keyword>
<protein>
    <submittedName>
        <fullName evidence="5">Uncharacterized protein</fullName>
    </submittedName>
</protein>
<evidence type="ECO:0000256" key="4">
    <source>
        <dbReference type="SAM" id="Phobius"/>
    </source>
</evidence>
<reference evidence="5 6" key="1">
    <citation type="journal article" date="2020" name="G3 (Bethesda)">
        <title>Improved Reference Genome for Cyclotella cryptica CCMP332, a Model for Cell Wall Morphogenesis, Salinity Adaptation, and Lipid Production in Diatoms (Bacillariophyta).</title>
        <authorList>
            <person name="Roberts W.R."/>
            <person name="Downey K.M."/>
            <person name="Ruck E.C."/>
            <person name="Traller J.C."/>
            <person name="Alverson A.J."/>
        </authorList>
    </citation>
    <scope>NUCLEOTIDE SEQUENCE [LARGE SCALE GENOMIC DNA]</scope>
    <source>
        <strain evidence="5 6">CCMP332</strain>
    </source>
</reference>
<keyword evidence="4" id="KW-1133">Transmembrane helix</keyword>
<proteinExistence type="predicted"/>
<dbReference type="PANTHER" id="PTHR24134">
    <property type="entry name" value="ANKYRIN REPEAT-CONTAINING PROTEIN DDB_G0279043"/>
    <property type="match status" value="1"/>
</dbReference>
<name>A0ABD3QD69_9STRA</name>
<dbReference type="EMBL" id="JABMIG020000046">
    <property type="protein sequence ID" value="KAL3798353.1"/>
    <property type="molecule type" value="Genomic_DNA"/>
</dbReference>
<keyword evidence="4" id="KW-0812">Transmembrane</keyword>
<dbReference type="PANTHER" id="PTHR24134:SF9">
    <property type="entry name" value="ANKYRIN REPEAT AND SOCS BOX PROTEIN 8"/>
    <property type="match status" value="1"/>
</dbReference>
<dbReference type="Pfam" id="PF12796">
    <property type="entry name" value="Ank_2"/>
    <property type="match status" value="1"/>
</dbReference>